<dbReference type="EMBL" id="LVYD01000058">
    <property type="protein sequence ID" value="OQP60924.1"/>
    <property type="molecule type" value="Genomic_DNA"/>
</dbReference>
<reference evidence="1 2" key="1">
    <citation type="submission" date="2016-03" db="EMBL/GenBank/DDBJ databases">
        <title>Niastella vici sp. nov., isolated from farmland soil.</title>
        <authorList>
            <person name="Chen L."/>
            <person name="Wang D."/>
            <person name="Yang S."/>
            <person name="Wang G."/>
        </authorList>
    </citation>
    <scope>NUCLEOTIDE SEQUENCE [LARGE SCALE GENOMIC DNA]</scope>
    <source>
        <strain evidence="1 2">DJ57</strain>
    </source>
</reference>
<dbReference type="Proteomes" id="UP000192796">
    <property type="component" value="Unassembled WGS sequence"/>
</dbReference>
<dbReference type="STRING" id="1703345.A3860_04125"/>
<evidence type="ECO:0000313" key="2">
    <source>
        <dbReference type="Proteomes" id="UP000192796"/>
    </source>
</evidence>
<dbReference type="RefSeq" id="WP_081150934.1">
    <property type="nucleotide sequence ID" value="NZ_LVYD01000058.1"/>
</dbReference>
<organism evidence="1 2">
    <name type="scientific">Niastella vici</name>
    <dbReference type="NCBI Taxonomy" id="1703345"/>
    <lineage>
        <taxon>Bacteria</taxon>
        <taxon>Pseudomonadati</taxon>
        <taxon>Bacteroidota</taxon>
        <taxon>Chitinophagia</taxon>
        <taxon>Chitinophagales</taxon>
        <taxon>Chitinophagaceae</taxon>
        <taxon>Niastella</taxon>
    </lineage>
</organism>
<protein>
    <submittedName>
        <fullName evidence="1">Uncharacterized protein</fullName>
    </submittedName>
</protein>
<name>A0A1V9FRE8_9BACT</name>
<sequence length="195" mass="21829">MAHPNTALIEGLRSAAAGLENGNYYAWGHHGACNCGHLLQATTKLTKEEIVTYAHTGTGEWTELAQEACAVTNVPVNLLLMKLQQLGLTPTDIHNIEYLEDREVLNRLPGGFRWLKKNVREHVVLYFDTMAAMLEDKLISNIEVNYSELMPQREVTVASELELKINDSFLIPPGPRFPTHSDLSCSSSEWHKTQS</sequence>
<comment type="caution">
    <text evidence="1">The sequence shown here is derived from an EMBL/GenBank/DDBJ whole genome shotgun (WGS) entry which is preliminary data.</text>
</comment>
<proteinExistence type="predicted"/>
<dbReference type="OrthoDB" id="197037at2"/>
<evidence type="ECO:0000313" key="1">
    <source>
        <dbReference type="EMBL" id="OQP60924.1"/>
    </source>
</evidence>
<keyword evidence="2" id="KW-1185">Reference proteome</keyword>
<gene>
    <name evidence="1" type="ORF">A3860_04125</name>
</gene>
<dbReference type="AlphaFoldDB" id="A0A1V9FRE8"/>
<accession>A0A1V9FRE8</accession>